<sequence>MRSLVKILTILLLFTAPVVGQEVGDNVRALFKNPSSGVQSQLDSIFGVIIPELQLETEEGAIIAKNELIDPEYFVVNRP</sequence>
<dbReference type="AlphaFoldDB" id="A0A382LRX3"/>
<evidence type="ECO:0000313" key="1">
    <source>
        <dbReference type="EMBL" id="SVC37832.1"/>
    </source>
</evidence>
<proteinExistence type="predicted"/>
<organism evidence="1">
    <name type="scientific">marine metagenome</name>
    <dbReference type="NCBI Taxonomy" id="408172"/>
    <lineage>
        <taxon>unclassified sequences</taxon>
        <taxon>metagenomes</taxon>
        <taxon>ecological metagenomes</taxon>
    </lineage>
</organism>
<accession>A0A382LRX3</accession>
<dbReference type="EMBL" id="UINC01087993">
    <property type="protein sequence ID" value="SVC37832.1"/>
    <property type="molecule type" value="Genomic_DNA"/>
</dbReference>
<reference evidence="1" key="1">
    <citation type="submission" date="2018-05" db="EMBL/GenBank/DDBJ databases">
        <authorList>
            <person name="Lanie J.A."/>
            <person name="Ng W.-L."/>
            <person name="Kazmierczak K.M."/>
            <person name="Andrzejewski T.M."/>
            <person name="Davidsen T.M."/>
            <person name="Wayne K.J."/>
            <person name="Tettelin H."/>
            <person name="Glass J.I."/>
            <person name="Rusch D."/>
            <person name="Podicherti R."/>
            <person name="Tsui H.-C.T."/>
            <person name="Winkler M.E."/>
        </authorList>
    </citation>
    <scope>NUCLEOTIDE SEQUENCE</scope>
</reference>
<name>A0A382LRX3_9ZZZZ</name>
<feature type="non-terminal residue" evidence="1">
    <location>
        <position position="79"/>
    </location>
</feature>
<gene>
    <name evidence="1" type="ORF">METZ01_LOCUS290686</name>
</gene>
<protein>
    <submittedName>
        <fullName evidence="1">Uncharacterized protein</fullName>
    </submittedName>
</protein>
<feature type="non-terminal residue" evidence="1">
    <location>
        <position position="1"/>
    </location>
</feature>